<keyword evidence="2" id="KW-1185">Reference proteome</keyword>
<reference evidence="1 2" key="1">
    <citation type="journal article" date="2019" name="Nat. Ecol. Evol.">
        <title>Megaphylogeny resolves global patterns of mushroom evolution.</title>
        <authorList>
            <person name="Varga T."/>
            <person name="Krizsan K."/>
            <person name="Foldi C."/>
            <person name="Dima B."/>
            <person name="Sanchez-Garcia M."/>
            <person name="Sanchez-Ramirez S."/>
            <person name="Szollosi G.J."/>
            <person name="Szarkandi J.G."/>
            <person name="Papp V."/>
            <person name="Albert L."/>
            <person name="Andreopoulos W."/>
            <person name="Angelini C."/>
            <person name="Antonin V."/>
            <person name="Barry K.W."/>
            <person name="Bougher N.L."/>
            <person name="Buchanan P."/>
            <person name="Buyck B."/>
            <person name="Bense V."/>
            <person name="Catcheside P."/>
            <person name="Chovatia M."/>
            <person name="Cooper J."/>
            <person name="Damon W."/>
            <person name="Desjardin D."/>
            <person name="Finy P."/>
            <person name="Geml J."/>
            <person name="Haridas S."/>
            <person name="Hughes K."/>
            <person name="Justo A."/>
            <person name="Karasinski D."/>
            <person name="Kautmanova I."/>
            <person name="Kiss B."/>
            <person name="Kocsube S."/>
            <person name="Kotiranta H."/>
            <person name="LaButti K.M."/>
            <person name="Lechner B.E."/>
            <person name="Liimatainen K."/>
            <person name="Lipzen A."/>
            <person name="Lukacs Z."/>
            <person name="Mihaltcheva S."/>
            <person name="Morgado L.N."/>
            <person name="Niskanen T."/>
            <person name="Noordeloos M.E."/>
            <person name="Ohm R.A."/>
            <person name="Ortiz-Santana B."/>
            <person name="Ovrebo C."/>
            <person name="Racz N."/>
            <person name="Riley R."/>
            <person name="Savchenko A."/>
            <person name="Shiryaev A."/>
            <person name="Soop K."/>
            <person name="Spirin V."/>
            <person name="Szebenyi C."/>
            <person name="Tomsovsky M."/>
            <person name="Tulloss R.E."/>
            <person name="Uehling J."/>
            <person name="Grigoriev I.V."/>
            <person name="Vagvolgyi C."/>
            <person name="Papp T."/>
            <person name="Martin F.M."/>
            <person name="Miettinen O."/>
            <person name="Hibbett D.S."/>
            <person name="Nagy L.G."/>
        </authorList>
    </citation>
    <scope>NUCLEOTIDE SEQUENCE [LARGE SCALE GENOMIC DNA]</scope>
    <source>
        <strain evidence="1 2">CBS 309.79</strain>
    </source>
</reference>
<gene>
    <name evidence="1" type="ORF">BDV98DRAFT_577507</name>
</gene>
<organism evidence="1 2">
    <name type="scientific">Pterulicium gracile</name>
    <dbReference type="NCBI Taxonomy" id="1884261"/>
    <lineage>
        <taxon>Eukaryota</taxon>
        <taxon>Fungi</taxon>
        <taxon>Dikarya</taxon>
        <taxon>Basidiomycota</taxon>
        <taxon>Agaricomycotina</taxon>
        <taxon>Agaricomycetes</taxon>
        <taxon>Agaricomycetidae</taxon>
        <taxon>Agaricales</taxon>
        <taxon>Pleurotineae</taxon>
        <taxon>Pterulaceae</taxon>
        <taxon>Pterulicium</taxon>
    </lineage>
</organism>
<evidence type="ECO:0000313" key="1">
    <source>
        <dbReference type="EMBL" id="TFK95564.1"/>
    </source>
</evidence>
<evidence type="ECO:0000313" key="2">
    <source>
        <dbReference type="Proteomes" id="UP000305067"/>
    </source>
</evidence>
<dbReference type="AlphaFoldDB" id="A0A5C3Q0B1"/>
<protein>
    <submittedName>
        <fullName evidence="1">Uncharacterized protein</fullName>
    </submittedName>
</protein>
<proteinExistence type="predicted"/>
<dbReference type="Proteomes" id="UP000305067">
    <property type="component" value="Unassembled WGS sequence"/>
</dbReference>
<sequence>MGRIRTRWMNNSIILTSFLTTVALIKFGTNGTTALPSPPALTLTPLSCPHNSILPSSPSPVLKSLSCPHRAEMYGAKAKKDDELSRHAYERGG</sequence>
<dbReference type="EMBL" id="ML178880">
    <property type="protein sequence ID" value="TFK95564.1"/>
    <property type="molecule type" value="Genomic_DNA"/>
</dbReference>
<name>A0A5C3Q0B1_9AGAR</name>
<accession>A0A5C3Q0B1</accession>